<protein>
    <submittedName>
        <fullName evidence="1">Uncharacterized protein</fullName>
    </submittedName>
</protein>
<accession>A0AAV4XMI7</accession>
<dbReference type="Proteomes" id="UP001054945">
    <property type="component" value="Unassembled WGS sequence"/>
</dbReference>
<evidence type="ECO:0000313" key="1">
    <source>
        <dbReference type="EMBL" id="GIY95867.1"/>
    </source>
</evidence>
<organism evidence="1 2">
    <name type="scientific">Caerostris extrusa</name>
    <name type="common">Bark spider</name>
    <name type="synonym">Caerostris bankana</name>
    <dbReference type="NCBI Taxonomy" id="172846"/>
    <lineage>
        <taxon>Eukaryota</taxon>
        <taxon>Metazoa</taxon>
        <taxon>Ecdysozoa</taxon>
        <taxon>Arthropoda</taxon>
        <taxon>Chelicerata</taxon>
        <taxon>Arachnida</taxon>
        <taxon>Araneae</taxon>
        <taxon>Araneomorphae</taxon>
        <taxon>Entelegynae</taxon>
        <taxon>Araneoidea</taxon>
        <taxon>Araneidae</taxon>
        <taxon>Caerostris</taxon>
    </lineage>
</organism>
<keyword evidence="2" id="KW-1185">Reference proteome</keyword>
<name>A0AAV4XMI7_CAEEX</name>
<comment type="caution">
    <text evidence="1">The sequence shown here is derived from an EMBL/GenBank/DDBJ whole genome shotgun (WGS) entry which is preliminary data.</text>
</comment>
<reference evidence="1 2" key="1">
    <citation type="submission" date="2021-06" db="EMBL/GenBank/DDBJ databases">
        <title>Caerostris extrusa draft genome.</title>
        <authorList>
            <person name="Kono N."/>
            <person name="Arakawa K."/>
        </authorList>
    </citation>
    <scope>NUCLEOTIDE SEQUENCE [LARGE SCALE GENOMIC DNA]</scope>
</reference>
<sequence length="83" mass="9479">MNKNNTYAETLYQIKRRYEDASLNIFRERDNRAKPLGYFSSKEGNKSFSYTCQGNSAAVVQKVGNDVIKTDEKAIESQICSIM</sequence>
<gene>
    <name evidence="1" type="ORF">CEXT_219231</name>
</gene>
<proteinExistence type="predicted"/>
<dbReference type="EMBL" id="BPLR01017970">
    <property type="protein sequence ID" value="GIY95867.1"/>
    <property type="molecule type" value="Genomic_DNA"/>
</dbReference>
<evidence type="ECO:0000313" key="2">
    <source>
        <dbReference type="Proteomes" id="UP001054945"/>
    </source>
</evidence>
<dbReference type="AlphaFoldDB" id="A0AAV4XMI7"/>